<dbReference type="Proteomes" id="UP000239001">
    <property type="component" value="Unassembled WGS sequence"/>
</dbReference>
<dbReference type="RefSeq" id="WP_106458130.1">
    <property type="nucleotide sequence ID" value="NZ_PXOH01000021.1"/>
</dbReference>
<protein>
    <submittedName>
        <fullName evidence="2">Uncharacterized protein</fullName>
    </submittedName>
</protein>
<feature type="transmembrane region" description="Helical" evidence="1">
    <location>
        <begin position="49"/>
        <end position="70"/>
    </location>
</feature>
<comment type="caution">
    <text evidence="2">The sequence shown here is derived from an EMBL/GenBank/DDBJ whole genome shotgun (WGS) entry which is preliminary data.</text>
</comment>
<keyword evidence="1" id="KW-0472">Membrane</keyword>
<gene>
    <name evidence="2" type="ORF">C7H19_17075</name>
</gene>
<proteinExistence type="predicted"/>
<keyword evidence="1" id="KW-0812">Transmembrane</keyword>
<dbReference type="EMBL" id="PXOH01000021">
    <property type="protein sequence ID" value="PSF35270.1"/>
    <property type="molecule type" value="Genomic_DNA"/>
</dbReference>
<keyword evidence="1" id="KW-1133">Transmembrane helix</keyword>
<dbReference type="OrthoDB" id="582668at2"/>
<evidence type="ECO:0000313" key="2">
    <source>
        <dbReference type="EMBL" id="PSF35270.1"/>
    </source>
</evidence>
<evidence type="ECO:0000313" key="3">
    <source>
        <dbReference type="Proteomes" id="UP000239001"/>
    </source>
</evidence>
<sequence>MTHFPPDDKPLIQFLKQYRPVAPKTATSVEKQLMQWVAQKPHLSSKKHISLFWVIPSAIAASILATWLGGQQTQTSFEITAQSKELESFVIDSWNSSLKELSDTNYETNLESWLILEETESNSNNITYYK</sequence>
<dbReference type="AlphaFoldDB" id="A0A2T1LUM6"/>
<reference evidence="2 3" key="1">
    <citation type="submission" date="2018-03" db="EMBL/GenBank/DDBJ databases">
        <title>The ancient ancestry and fast evolution of plastids.</title>
        <authorList>
            <person name="Moore K.R."/>
            <person name="Magnabosco C."/>
            <person name="Momper L."/>
            <person name="Gold D.A."/>
            <person name="Bosak T."/>
            <person name="Fournier G.P."/>
        </authorList>
    </citation>
    <scope>NUCLEOTIDE SEQUENCE [LARGE SCALE GENOMIC DNA]</scope>
    <source>
        <strain evidence="2 3">CCALA 016</strain>
    </source>
</reference>
<organism evidence="2 3">
    <name type="scientific">Aphanothece hegewaldii CCALA 016</name>
    <dbReference type="NCBI Taxonomy" id="2107694"/>
    <lineage>
        <taxon>Bacteria</taxon>
        <taxon>Bacillati</taxon>
        <taxon>Cyanobacteriota</taxon>
        <taxon>Cyanophyceae</taxon>
        <taxon>Oscillatoriophycideae</taxon>
        <taxon>Chroococcales</taxon>
        <taxon>Aphanothecaceae</taxon>
        <taxon>Aphanothece</taxon>
    </lineage>
</organism>
<keyword evidence="3" id="KW-1185">Reference proteome</keyword>
<accession>A0A2T1LUM6</accession>
<evidence type="ECO:0000256" key="1">
    <source>
        <dbReference type="SAM" id="Phobius"/>
    </source>
</evidence>
<name>A0A2T1LUM6_9CHRO</name>
<reference evidence="2 3" key="2">
    <citation type="submission" date="2018-03" db="EMBL/GenBank/DDBJ databases">
        <authorList>
            <person name="Keele B.F."/>
        </authorList>
    </citation>
    <scope>NUCLEOTIDE SEQUENCE [LARGE SCALE GENOMIC DNA]</scope>
    <source>
        <strain evidence="2 3">CCALA 016</strain>
    </source>
</reference>